<feature type="coiled-coil region" evidence="5">
    <location>
        <begin position="87"/>
        <end position="114"/>
    </location>
</feature>
<evidence type="ECO:0000256" key="4">
    <source>
        <dbReference type="PROSITE-ProRule" id="PRU00322"/>
    </source>
</evidence>
<accession>X6MDA3</accession>
<evidence type="ECO:0000259" key="7">
    <source>
        <dbReference type="PROSITE" id="PS50199"/>
    </source>
</evidence>
<sequence>MEEKAVLLALQRALFTLCCQAENPLPRFKQLLFELKQHNDNTLISKTVDSPESEVKQEMEMKMEVKTRDPIDFVLSAVTQAIRLRDLERLGEPLLEYEENIEQLNENLLAYAREEGLSETELAAKWMEKLDHRLNNAATFYRDNRMYRYSRECDSKVRGYSRAISVSGACALVILFSKQSDLPSSQYSTHSVAIYSDETCQSLVKIYSAGQAPKDVLLPAVVPSHECWVKLSYPEICPLVELQVLPIHPDLGLSFWLIRFLLQSIATKTLADTTDISMSQSIDMCVQMIQLLFQRWQLTTLQVSPLKQALLSLVFQILSTIDIIAKKRNDSEEIQMAIDNGLNVLKDFTSEAKDIFELESGSEVTTYFQLLVDILVLADKLRSSSCKQITKVSFSLKGDDDDDDKDAEAAGDNGDEEDEASKEWDCPICTLKNPFVEDKCGLCGASRPPIKAKAKHDTKGLSANKVQQQLIGFSTAIQFFKSVDKSNALVIETLFKAAWN</sequence>
<evidence type="ECO:0000256" key="6">
    <source>
        <dbReference type="SAM" id="MobiDB-lite"/>
    </source>
</evidence>
<keyword evidence="1" id="KW-0479">Metal-binding</keyword>
<organism evidence="8 9">
    <name type="scientific">Reticulomyxa filosa</name>
    <dbReference type="NCBI Taxonomy" id="46433"/>
    <lineage>
        <taxon>Eukaryota</taxon>
        <taxon>Sar</taxon>
        <taxon>Rhizaria</taxon>
        <taxon>Retaria</taxon>
        <taxon>Foraminifera</taxon>
        <taxon>Monothalamids</taxon>
        <taxon>Reticulomyxidae</taxon>
        <taxon>Reticulomyxa</taxon>
    </lineage>
</organism>
<evidence type="ECO:0000256" key="2">
    <source>
        <dbReference type="ARBA" id="ARBA00022771"/>
    </source>
</evidence>
<reference evidence="8 9" key="1">
    <citation type="journal article" date="2013" name="Curr. Biol.">
        <title>The Genome of the Foraminiferan Reticulomyxa filosa.</title>
        <authorList>
            <person name="Glockner G."/>
            <person name="Hulsmann N."/>
            <person name="Schleicher M."/>
            <person name="Noegel A.A."/>
            <person name="Eichinger L."/>
            <person name="Gallinger C."/>
            <person name="Pawlowski J."/>
            <person name="Sierra R."/>
            <person name="Euteneuer U."/>
            <person name="Pillet L."/>
            <person name="Moustafa A."/>
            <person name="Platzer M."/>
            <person name="Groth M."/>
            <person name="Szafranski K."/>
            <person name="Schliwa M."/>
        </authorList>
    </citation>
    <scope>NUCLEOTIDE SEQUENCE [LARGE SCALE GENOMIC DNA]</scope>
</reference>
<feature type="domain" description="RanBP2-type" evidence="7">
    <location>
        <begin position="419"/>
        <end position="449"/>
    </location>
</feature>
<dbReference type="GO" id="GO:0008270">
    <property type="term" value="F:zinc ion binding"/>
    <property type="evidence" value="ECO:0007669"/>
    <property type="project" value="UniProtKB-KW"/>
</dbReference>
<dbReference type="EMBL" id="ASPP01022534">
    <property type="protein sequence ID" value="ETO11382.1"/>
    <property type="molecule type" value="Genomic_DNA"/>
</dbReference>
<evidence type="ECO:0000256" key="3">
    <source>
        <dbReference type="ARBA" id="ARBA00022833"/>
    </source>
</evidence>
<dbReference type="AlphaFoldDB" id="X6MDA3"/>
<feature type="region of interest" description="Disordered" evidence="6">
    <location>
        <begin position="397"/>
        <end position="420"/>
    </location>
</feature>
<evidence type="ECO:0000256" key="5">
    <source>
        <dbReference type="SAM" id="Coils"/>
    </source>
</evidence>
<evidence type="ECO:0000313" key="8">
    <source>
        <dbReference type="EMBL" id="ETO11382.1"/>
    </source>
</evidence>
<dbReference type="PROSITE" id="PS50199">
    <property type="entry name" value="ZF_RANBP2_2"/>
    <property type="match status" value="1"/>
</dbReference>
<keyword evidence="2 4" id="KW-0863">Zinc-finger</keyword>
<dbReference type="InterPro" id="IPR036443">
    <property type="entry name" value="Znf_RanBP2_sf"/>
</dbReference>
<feature type="non-terminal residue" evidence="8">
    <location>
        <position position="500"/>
    </location>
</feature>
<dbReference type="SUPFAM" id="SSF90209">
    <property type="entry name" value="Ran binding protein zinc finger-like"/>
    <property type="match status" value="1"/>
</dbReference>
<name>X6MDA3_RETFI</name>
<evidence type="ECO:0000313" key="9">
    <source>
        <dbReference type="Proteomes" id="UP000023152"/>
    </source>
</evidence>
<gene>
    <name evidence="8" type="ORF">RFI_25994</name>
</gene>
<keyword evidence="3" id="KW-0862">Zinc</keyword>
<keyword evidence="5" id="KW-0175">Coiled coil</keyword>
<dbReference type="InterPro" id="IPR001876">
    <property type="entry name" value="Znf_RanBP2"/>
</dbReference>
<evidence type="ECO:0000256" key="1">
    <source>
        <dbReference type="ARBA" id="ARBA00022723"/>
    </source>
</evidence>
<dbReference type="Proteomes" id="UP000023152">
    <property type="component" value="Unassembled WGS sequence"/>
</dbReference>
<protein>
    <recommendedName>
        <fullName evidence="7">RanBP2-type domain-containing protein</fullName>
    </recommendedName>
</protein>
<dbReference type="PROSITE" id="PS01358">
    <property type="entry name" value="ZF_RANBP2_1"/>
    <property type="match status" value="1"/>
</dbReference>
<comment type="caution">
    <text evidence="8">The sequence shown here is derived from an EMBL/GenBank/DDBJ whole genome shotgun (WGS) entry which is preliminary data.</text>
</comment>
<keyword evidence="9" id="KW-1185">Reference proteome</keyword>
<dbReference type="Gene3D" id="4.10.1060.10">
    <property type="entry name" value="Zinc finger, RanBP2-type"/>
    <property type="match status" value="1"/>
</dbReference>
<proteinExistence type="predicted"/>